<evidence type="ECO:0000256" key="8">
    <source>
        <dbReference type="ARBA" id="ARBA00023077"/>
    </source>
</evidence>
<evidence type="ECO:0000256" key="1">
    <source>
        <dbReference type="ARBA" id="ARBA00004571"/>
    </source>
</evidence>
<evidence type="ECO:0000256" key="9">
    <source>
        <dbReference type="ARBA" id="ARBA00023136"/>
    </source>
</evidence>
<keyword evidence="7" id="KW-0406">Ion transport</keyword>
<evidence type="ECO:0000256" key="6">
    <source>
        <dbReference type="ARBA" id="ARBA00022729"/>
    </source>
</evidence>
<dbReference type="RefSeq" id="WP_019957007.1">
    <property type="nucleotide sequence ID" value="NZ_CP091512.1"/>
</dbReference>
<evidence type="ECO:0000256" key="7">
    <source>
        <dbReference type="ARBA" id="ARBA00023065"/>
    </source>
</evidence>
<organism evidence="17 18">
    <name type="scientific">Vitreoscilla stercoraria</name>
    <dbReference type="NCBI Taxonomy" id="61"/>
    <lineage>
        <taxon>Bacteria</taxon>
        <taxon>Pseudomonadati</taxon>
        <taxon>Pseudomonadota</taxon>
        <taxon>Betaproteobacteria</taxon>
        <taxon>Neisseriales</taxon>
        <taxon>Neisseriaceae</taxon>
        <taxon>Vitreoscilla</taxon>
    </lineage>
</organism>
<feature type="domain" description="TonB-dependent receptor plug" evidence="16">
    <location>
        <begin position="52"/>
        <end position="164"/>
    </location>
</feature>
<dbReference type="InterPro" id="IPR012910">
    <property type="entry name" value="Plug_dom"/>
</dbReference>
<protein>
    <submittedName>
        <fullName evidence="17">TonB-dependent receptor</fullName>
    </submittedName>
</protein>
<gene>
    <name evidence="17" type="ORF">LVJ81_01135</name>
</gene>
<feature type="chain" id="PRO_5046171662" evidence="14">
    <location>
        <begin position="25"/>
        <end position="727"/>
    </location>
</feature>
<dbReference type="Pfam" id="PF07715">
    <property type="entry name" value="Plug"/>
    <property type="match status" value="1"/>
</dbReference>
<comment type="similarity">
    <text evidence="2 12 13">Belongs to the TonB-dependent receptor family.</text>
</comment>
<dbReference type="InterPro" id="IPR000531">
    <property type="entry name" value="Beta-barrel_TonB"/>
</dbReference>
<keyword evidence="3 12" id="KW-0813">Transport</keyword>
<evidence type="ECO:0000256" key="12">
    <source>
        <dbReference type="PROSITE-ProRule" id="PRU01360"/>
    </source>
</evidence>
<name>A0ABY4EBA1_VITST</name>
<evidence type="ECO:0000256" key="2">
    <source>
        <dbReference type="ARBA" id="ARBA00009810"/>
    </source>
</evidence>
<evidence type="ECO:0000256" key="3">
    <source>
        <dbReference type="ARBA" id="ARBA00022448"/>
    </source>
</evidence>
<proteinExistence type="inferred from homology"/>
<feature type="signal peptide" evidence="14">
    <location>
        <begin position="1"/>
        <end position="24"/>
    </location>
</feature>
<evidence type="ECO:0000256" key="13">
    <source>
        <dbReference type="RuleBase" id="RU003357"/>
    </source>
</evidence>
<reference evidence="17" key="2">
    <citation type="journal article" date="2022" name="Res Sq">
        <title>Evolution of multicellular longitudinally dividing oral cavity symbionts (Neisseriaceae).</title>
        <authorList>
            <person name="Nyongesa S."/>
            <person name="Weber P."/>
            <person name="Bernet E."/>
            <person name="Pullido F."/>
            <person name="Nieckarz M."/>
            <person name="Delaby M."/>
            <person name="Nieves C."/>
            <person name="Viehboeck T."/>
            <person name="Krause N."/>
            <person name="Rivera-Millot A."/>
            <person name="Nakamura A."/>
            <person name="Vischer N."/>
            <person name="VanNieuwenhze M."/>
            <person name="Brun Y."/>
            <person name="Cava F."/>
            <person name="Bulgheresi S."/>
            <person name="Veyrier F."/>
        </authorList>
    </citation>
    <scope>NUCLEOTIDE SEQUENCE</scope>
    <source>
        <strain evidence="17">SAG 1488-6</strain>
    </source>
</reference>
<reference evidence="17" key="1">
    <citation type="submission" date="2021-12" db="EMBL/GenBank/DDBJ databases">
        <authorList>
            <person name="Veyrier F.J."/>
        </authorList>
    </citation>
    <scope>NUCLEOTIDE SEQUENCE</scope>
    <source>
        <strain evidence="17">SAG 1488-6</strain>
    </source>
</reference>
<comment type="subcellular location">
    <subcellularLocation>
        <location evidence="1 12">Cell outer membrane</location>
        <topology evidence="1 12">Multi-pass membrane protein</topology>
    </subcellularLocation>
</comment>
<keyword evidence="6 14" id="KW-0732">Signal</keyword>
<keyword evidence="5 12" id="KW-0812">Transmembrane</keyword>
<feature type="domain" description="TonB-dependent receptor-like beta-barrel" evidence="15">
    <location>
        <begin position="257"/>
        <end position="695"/>
    </location>
</feature>
<dbReference type="InterPro" id="IPR039426">
    <property type="entry name" value="TonB-dep_rcpt-like"/>
</dbReference>
<evidence type="ECO:0000256" key="10">
    <source>
        <dbReference type="ARBA" id="ARBA00023170"/>
    </source>
</evidence>
<dbReference type="SUPFAM" id="SSF56935">
    <property type="entry name" value="Porins"/>
    <property type="match status" value="1"/>
</dbReference>
<dbReference type="PROSITE" id="PS52016">
    <property type="entry name" value="TONB_DEPENDENT_REC_3"/>
    <property type="match status" value="1"/>
</dbReference>
<evidence type="ECO:0000313" key="17">
    <source>
        <dbReference type="EMBL" id="UOO92684.1"/>
    </source>
</evidence>
<keyword evidence="10 17" id="KW-0675">Receptor</keyword>
<evidence type="ECO:0000256" key="14">
    <source>
        <dbReference type="SAM" id="SignalP"/>
    </source>
</evidence>
<keyword evidence="8 13" id="KW-0798">TonB box</keyword>
<dbReference type="InterPro" id="IPR037066">
    <property type="entry name" value="Plug_dom_sf"/>
</dbReference>
<dbReference type="Gene3D" id="2.40.170.20">
    <property type="entry name" value="TonB-dependent receptor, beta-barrel domain"/>
    <property type="match status" value="1"/>
</dbReference>
<dbReference type="Proteomes" id="UP000832034">
    <property type="component" value="Chromosome"/>
</dbReference>
<evidence type="ECO:0000259" key="16">
    <source>
        <dbReference type="Pfam" id="PF07715"/>
    </source>
</evidence>
<evidence type="ECO:0000256" key="4">
    <source>
        <dbReference type="ARBA" id="ARBA00022452"/>
    </source>
</evidence>
<keyword evidence="4 12" id="KW-1134">Transmembrane beta strand</keyword>
<keyword evidence="18" id="KW-1185">Reference proteome</keyword>
<dbReference type="CDD" id="cd01347">
    <property type="entry name" value="ligand_gated_channel"/>
    <property type="match status" value="1"/>
</dbReference>
<sequence length="727" mass="79413">MHQRFLHTTLYTTLLAAFATSAFANEPAVATKEADTELGEIVVTASGSGVNIKNAPASISVISETEIKRQPVTSIGELIGKEPGVSGGTGLNAEGSKIKLRGLPSEYSLILIDGRRIGNSSRVSYRPDLARQDLDWISPEAIQRIEVVKGPMSSLYGSDAMGGVVNIITKKIPQEWSGSATVNYKAPSDSTAGDTVQTAVTVAGPILENLGARLTVAQTQRDADSGLQGDDFADSTTGIKNQNIDGKLSWEIVEGHTLDVFGTYGKQISTNPTYAEGADTSEFWLGGEGEKDTTVTRRYGAAWEGEYAWGSSALSVYRNEFEKPNEMVEIGGVLSPTDQENSQTVIDGKINTQFQFGVEHNLTVGGQWKKEQLTNTRTLGINSNGAPSVDGQDHTGNTNVEGKSWALFVEDTMKLTDKFNLTLGGRLDDDSRFGTQFSPRGYAVYNLTDNWTLKGGISRGFRAPDLVQTAAGFATGSRGNGCNTQFGRYDAQTNPNGFRSSNSLTGFVNCYSTGNPSAKAEESTNYEFGFNFQNEKLNAGLTYFHTDFENKLITKPVKHTPSSDINPAFQSRYPYGIWYTAVDNADEAVIRGLEGSLTWYINDQWSWKHNATYFIETKNEETDQPLIDTPKFAYNTDLLWSPNDKLNLGANARYTGSQYKTEVSTPDVLEAYWTFGLNANYNVSDNFTVRGGVSNMFNKQPEKDESASADYHSIEGRTFFVGVTARF</sequence>
<evidence type="ECO:0000256" key="11">
    <source>
        <dbReference type="ARBA" id="ARBA00023237"/>
    </source>
</evidence>
<dbReference type="PANTHER" id="PTHR30069:SF53">
    <property type="entry name" value="COLICIN I RECEPTOR-RELATED"/>
    <property type="match status" value="1"/>
</dbReference>
<dbReference type="Pfam" id="PF00593">
    <property type="entry name" value="TonB_dep_Rec_b-barrel"/>
    <property type="match status" value="1"/>
</dbReference>
<accession>A0ABY4EBA1</accession>
<dbReference type="PANTHER" id="PTHR30069">
    <property type="entry name" value="TONB-DEPENDENT OUTER MEMBRANE RECEPTOR"/>
    <property type="match status" value="1"/>
</dbReference>
<dbReference type="Gene3D" id="2.170.130.10">
    <property type="entry name" value="TonB-dependent receptor, plug domain"/>
    <property type="match status" value="1"/>
</dbReference>
<keyword evidence="11 12" id="KW-0998">Cell outer membrane</keyword>
<evidence type="ECO:0000313" key="18">
    <source>
        <dbReference type="Proteomes" id="UP000832034"/>
    </source>
</evidence>
<keyword evidence="9 12" id="KW-0472">Membrane</keyword>
<evidence type="ECO:0000259" key="15">
    <source>
        <dbReference type="Pfam" id="PF00593"/>
    </source>
</evidence>
<dbReference type="InterPro" id="IPR036942">
    <property type="entry name" value="Beta-barrel_TonB_sf"/>
</dbReference>
<evidence type="ECO:0000256" key="5">
    <source>
        <dbReference type="ARBA" id="ARBA00022692"/>
    </source>
</evidence>
<dbReference type="EMBL" id="CP091512">
    <property type="protein sequence ID" value="UOO92684.1"/>
    <property type="molecule type" value="Genomic_DNA"/>
</dbReference>